<feature type="domain" description="ABC3 transporter permease C-terminal" evidence="9">
    <location>
        <begin position="666"/>
        <end position="782"/>
    </location>
</feature>
<feature type="transmembrane region" description="Helical" evidence="7">
    <location>
        <begin position="419"/>
        <end position="441"/>
    </location>
</feature>
<name>A0A9W6SSA8_9ACTN</name>
<dbReference type="Pfam" id="PF12704">
    <property type="entry name" value="MacB_PCD"/>
    <property type="match status" value="1"/>
</dbReference>
<feature type="domain" description="MacB-like periplasmic core" evidence="10">
    <location>
        <begin position="17"/>
        <end position="220"/>
    </location>
</feature>
<dbReference type="EMBL" id="BSTX01000003">
    <property type="protein sequence ID" value="GLZ79841.1"/>
    <property type="molecule type" value="Genomic_DNA"/>
</dbReference>
<dbReference type="InterPro" id="IPR003838">
    <property type="entry name" value="ABC3_permease_C"/>
</dbReference>
<feature type="transmembrane region" description="Helical" evidence="7">
    <location>
        <begin position="474"/>
        <end position="497"/>
    </location>
</feature>
<feature type="transmembrane region" description="Helical" evidence="7">
    <location>
        <begin position="395"/>
        <end position="413"/>
    </location>
</feature>
<dbReference type="RefSeq" id="WP_285664984.1">
    <property type="nucleotide sequence ID" value="NZ_BSTX01000003.1"/>
</dbReference>
<feature type="transmembrane region" description="Helical" evidence="7">
    <location>
        <begin position="297"/>
        <end position="316"/>
    </location>
</feature>
<dbReference type="GO" id="GO:0022857">
    <property type="term" value="F:transmembrane transporter activity"/>
    <property type="evidence" value="ECO:0007669"/>
    <property type="project" value="TreeGrafter"/>
</dbReference>
<accession>A0A9W6SSA8</accession>
<evidence type="ECO:0000256" key="1">
    <source>
        <dbReference type="ARBA" id="ARBA00004651"/>
    </source>
</evidence>
<feature type="signal peptide" evidence="8">
    <location>
        <begin position="1"/>
        <end position="19"/>
    </location>
</feature>
<dbReference type="PANTHER" id="PTHR30572:SF4">
    <property type="entry name" value="ABC TRANSPORTER PERMEASE YTRF"/>
    <property type="match status" value="1"/>
</dbReference>
<feature type="domain" description="ABC3 transporter permease C-terminal" evidence="9">
    <location>
        <begin position="255"/>
        <end position="375"/>
    </location>
</feature>
<evidence type="ECO:0000256" key="7">
    <source>
        <dbReference type="SAM" id="Phobius"/>
    </source>
</evidence>
<keyword evidence="12" id="KW-1185">Reference proteome</keyword>
<evidence type="ECO:0000313" key="11">
    <source>
        <dbReference type="EMBL" id="GLZ79841.1"/>
    </source>
</evidence>
<comment type="similarity">
    <text evidence="6">Belongs to the ABC-4 integral membrane protein family.</text>
</comment>
<feature type="transmembrane region" description="Helical" evidence="7">
    <location>
        <begin position="17"/>
        <end position="37"/>
    </location>
</feature>
<organism evidence="11 12">
    <name type="scientific">Actinorhabdospora filicis</name>
    <dbReference type="NCBI Taxonomy" id="1785913"/>
    <lineage>
        <taxon>Bacteria</taxon>
        <taxon>Bacillati</taxon>
        <taxon>Actinomycetota</taxon>
        <taxon>Actinomycetes</taxon>
        <taxon>Micromonosporales</taxon>
        <taxon>Micromonosporaceae</taxon>
        <taxon>Actinorhabdospora</taxon>
    </lineage>
</organism>
<dbReference type="AlphaFoldDB" id="A0A9W6SSA8"/>
<keyword evidence="5 7" id="KW-0472">Membrane</keyword>
<dbReference type="Proteomes" id="UP001165079">
    <property type="component" value="Unassembled WGS sequence"/>
</dbReference>
<evidence type="ECO:0000259" key="10">
    <source>
        <dbReference type="Pfam" id="PF12704"/>
    </source>
</evidence>
<feature type="transmembrane region" description="Helical" evidence="7">
    <location>
        <begin position="323"/>
        <end position="343"/>
    </location>
</feature>
<feature type="chain" id="PRO_5040864225" evidence="8">
    <location>
        <begin position="20"/>
        <end position="790"/>
    </location>
</feature>
<evidence type="ECO:0000256" key="8">
    <source>
        <dbReference type="SAM" id="SignalP"/>
    </source>
</evidence>
<dbReference type="InterPro" id="IPR025857">
    <property type="entry name" value="MacB_PCD"/>
</dbReference>
<reference evidence="11" key="1">
    <citation type="submission" date="2023-03" db="EMBL/GenBank/DDBJ databases">
        <title>Actinorhabdospora filicis NBRC 111898.</title>
        <authorList>
            <person name="Ichikawa N."/>
            <person name="Sato H."/>
            <person name="Tonouchi N."/>
        </authorList>
    </citation>
    <scope>NUCLEOTIDE SEQUENCE</scope>
    <source>
        <strain evidence="11">NBRC 111898</strain>
    </source>
</reference>
<feature type="transmembrane region" description="Helical" evidence="7">
    <location>
        <begin position="709"/>
        <end position="733"/>
    </location>
</feature>
<dbReference type="InterPro" id="IPR050250">
    <property type="entry name" value="Macrolide_Exporter_MacB"/>
</dbReference>
<evidence type="ECO:0000259" key="9">
    <source>
        <dbReference type="Pfam" id="PF02687"/>
    </source>
</evidence>
<protein>
    <submittedName>
        <fullName evidence="11">ABC transporter permease</fullName>
    </submittedName>
</protein>
<dbReference type="Pfam" id="PF02687">
    <property type="entry name" value="FtsX"/>
    <property type="match status" value="2"/>
</dbReference>
<evidence type="ECO:0000256" key="5">
    <source>
        <dbReference type="ARBA" id="ARBA00023136"/>
    </source>
</evidence>
<keyword evidence="3 7" id="KW-0812">Transmembrane</keyword>
<dbReference type="GO" id="GO:0005886">
    <property type="term" value="C:plasma membrane"/>
    <property type="evidence" value="ECO:0007669"/>
    <property type="project" value="UniProtKB-SubCell"/>
</dbReference>
<comment type="caution">
    <text evidence="11">The sequence shown here is derived from an EMBL/GenBank/DDBJ whole genome shotgun (WGS) entry which is preliminary data.</text>
</comment>
<comment type="subcellular location">
    <subcellularLocation>
        <location evidence="1">Cell membrane</location>
        <topology evidence="1">Multi-pass membrane protein</topology>
    </subcellularLocation>
</comment>
<gene>
    <name evidence="11" type="ORF">Afil01_46480</name>
</gene>
<feature type="transmembrane region" description="Helical" evidence="7">
    <location>
        <begin position="253"/>
        <end position="277"/>
    </location>
</feature>
<sequence length="790" mass="80111">MLKLTLRTALSHVPRQALAALAVVVGVAFIAGTFIFTDGAKDAMRAQASDLYRGTDAGVYTEDHDGFGDAALAKLRKVPGVTAVEGALFASGSVLPSPAEPTRRPPMGWIAAMPQNPVFTPYDLVEGRTPGPGEAVLDAETYTDYGFELGDPVGADGDGATRSFTLVGVIDVSKTRVAGRSVIGVAPADALALNGDTGFRQLRVAAPGVDEATLVAALTKAAGPGGSVLGHDEIVELELADAYRDVDMIEKGLLLFVLVAILAAGFVIANTYTIVMAQRARQIALLRLIGASRAQTFASVLAEAAVIGAAAAFVGLGAGIGIAALLSLVMGNLGLGFGSAFVIEPRTLGVAFATGVLVTVVSALLPAWRGTRVPPVVALSATATETIRPVGRVRVLTGLVLLAASAGAFLLPASVPQVGFIGITGFFGLVALGPAIVPALARIVGRPLHGLGGWAKLAVSYTARNRRRVAATTTTLILCVSLVSSVMIGAASISAALDREAEKNFPADVTVQGQDVPDALVARLRDSGRFTLVHAARTGEIGGLRVVGTDPGLLEKSEPGLGLAPGKAVVSKGVGKKAGEKLVLAGHAFTVAGVSGMPGELVLVTAPDAAALMPDAPVTELSLVGGDAEFVREAVADYPGLTVMDVDAFKEARTAGLDRLLASVMALLALAVFIALVGIANTLTLSVAERGREHGVLRALGVSRAGMRAMLSVEALLVAIVGVALGLGLGLAVSAATVRLLGEVSDAGLVAPWGRLAALVGAMSVAALLASVLPASRATRKPIVTALSGE</sequence>
<keyword evidence="8" id="KW-0732">Signal</keyword>
<evidence type="ECO:0000256" key="4">
    <source>
        <dbReference type="ARBA" id="ARBA00022989"/>
    </source>
</evidence>
<keyword evidence="4 7" id="KW-1133">Transmembrane helix</keyword>
<feature type="transmembrane region" description="Helical" evidence="7">
    <location>
        <begin position="349"/>
        <end position="368"/>
    </location>
</feature>
<proteinExistence type="inferred from homology"/>
<evidence type="ECO:0000256" key="2">
    <source>
        <dbReference type="ARBA" id="ARBA00022475"/>
    </source>
</evidence>
<evidence type="ECO:0000313" key="12">
    <source>
        <dbReference type="Proteomes" id="UP001165079"/>
    </source>
</evidence>
<dbReference type="PANTHER" id="PTHR30572">
    <property type="entry name" value="MEMBRANE COMPONENT OF TRANSPORTER-RELATED"/>
    <property type="match status" value="1"/>
</dbReference>
<evidence type="ECO:0000256" key="3">
    <source>
        <dbReference type="ARBA" id="ARBA00022692"/>
    </source>
</evidence>
<evidence type="ECO:0000256" key="6">
    <source>
        <dbReference type="ARBA" id="ARBA00038076"/>
    </source>
</evidence>
<keyword evidence="2" id="KW-1003">Cell membrane</keyword>
<feature type="transmembrane region" description="Helical" evidence="7">
    <location>
        <begin position="660"/>
        <end position="688"/>
    </location>
</feature>
<feature type="transmembrane region" description="Helical" evidence="7">
    <location>
        <begin position="753"/>
        <end position="773"/>
    </location>
</feature>